<reference evidence="1" key="1">
    <citation type="submission" date="2020-10" db="EMBL/GenBank/DDBJ databases">
        <authorList>
            <person name="Han B."/>
            <person name="Lu T."/>
            <person name="Zhao Q."/>
            <person name="Huang X."/>
            <person name="Zhao Y."/>
        </authorList>
    </citation>
    <scope>NUCLEOTIDE SEQUENCE</scope>
</reference>
<proteinExistence type="predicted"/>
<accession>A0A811SAU4</accession>
<sequence length="59" mass="6381">MAETALGMATTLVGSALGVALSAAREEMGLLLGVQDDIWYILYISPFVLRSIKRGYFSN</sequence>
<evidence type="ECO:0000313" key="2">
    <source>
        <dbReference type="Proteomes" id="UP000604825"/>
    </source>
</evidence>
<organism evidence="1 2">
    <name type="scientific">Miscanthus lutarioriparius</name>
    <dbReference type="NCBI Taxonomy" id="422564"/>
    <lineage>
        <taxon>Eukaryota</taxon>
        <taxon>Viridiplantae</taxon>
        <taxon>Streptophyta</taxon>
        <taxon>Embryophyta</taxon>
        <taxon>Tracheophyta</taxon>
        <taxon>Spermatophyta</taxon>
        <taxon>Magnoliopsida</taxon>
        <taxon>Liliopsida</taxon>
        <taxon>Poales</taxon>
        <taxon>Poaceae</taxon>
        <taxon>PACMAD clade</taxon>
        <taxon>Panicoideae</taxon>
        <taxon>Andropogonodae</taxon>
        <taxon>Andropogoneae</taxon>
        <taxon>Saccharinae</taxon>
        <taxon>Miscanthus</taxon>
    </lineage>
</organism>
<comment type="caution">
    <text evidence="1">The sequence shown here is derived from an EMBL/GenBank/DDBJ whole genome shotgun (WGS) entry which is preliminary data.</text>
</comment>
<dbReference type="AlphaFoldDB" id="A0A811SAU4"/>
<dbReference type="OrthoDB" id="10348821at2759"/>
<protein>
    <submittedName>
        <fullName evidence="1">Uncharacterized protein</fullName>
    </submittedName>
</protein>
<evidence type="ECO:0000313" key="1">
    <source>
        <dbReference type="EMBL" id="CAD6337910.1"/>
    </source>
</evidence>
<dbReference type="Proteomes" id="UP000604825">
    <property type="component" value="Unassembled WGS sequence"/>
</dbReference>
<dbReference type="EMBL" id="CAJGYO010000018">
    <property type="protein sequence ID" value="CAD6337910.1"/>
    <property type="molecule type" value="Genomic_DNA"/>
</dbReference>
<gene>
    <name evidence="1" type="ORF">NCGR_LOCUS62008</name>
</gene>
<name>A0A811SAU4_9POAL</name>
<keyword evidence="2" id="KW-1185">Reference proteome</keyword>